<sequence length="148" mass="17028">MKVFRLTKSKFASDLSGEGSKLYGGRWNHKGIPCLYLGSSRAMCVLEFSVHVKKEEIPDDLVFVEVILPKCEIFKLTKENLPEDWFSQKISMEIGSNILKENKYLVFQVPSAIIPDEFNYVLNPLHSDFSKVKIKSTVAYHLDERIKQ</sequence>
<feature type="domain" description="RES" evidence="1">
    <location>
        <begin position="14"/>
        <end position="136"/>
    </location>
</feature>
<proteinExistence type="predicted"/>
<dbReference type="EMBL" id="JACHKT010000045">
    <property type="protein sequence ID" value="MBB6005440.1"/>
    <property type="molecule type" value="Genomic_DNA"/>
</dbReference>
<name>A0A841EYM2_9BACT</name>
<comment type="caution">
    <text evidence="2">The sequence shown here is derived from an EMBL/GenBank/DDBJ whole genome shotgun (WGS) entry which is preliminary data.</text>
</comment>
<dbReference type="AlphaFoldDB" id="A0A841EYM2"/>
<dbReference type="SMART" id="SM00953">
    <property type="entry name" value="RES"/>
    <property type="match status" value="1"/>
</dbReference>
<dbReference type="InterPro" id="IPR014914">
    <property type="entry name" value="RES_dom"/>
</dbReference>
<dbReference type="RefSeq" id="WP_184137262.1">
    <property type="nucleotide sequence ID" value="NZ_JACHKT010000045.1"/>
</dbReference>
<keyword evidence="3" id="KW-1185">Reference proteome</keyword>
<evidence type="ECO:0000313" key="3">
    <source>
        <dbReference type="Proteomes" id="UP000524404"/>
    </source>
</evidence>
<gene>
    <name evidence="2" type="ORF">HNP25_004114</name>
</gene>
<evidence type="ECO:0000259" key="1">
    <source>
        <dbReference type="SMART" id="SM00953"/>
    </source>
</evidence>
<protein>
    <submittedName>
        <fullName evidence="2">RES domain-containing protein</fullName>
    </submittedName>
</protein>
<reference evidence="2 3" key="1">
    <citation type="submission" date="2020-08" db="EMBL/GenBank/DDBJ databases">
        <title>Functional genomics of gut bacteria from endangered species of beetles.</title>
        <authorList>
            <person name="Carlos-Shanley C."/>
        </authorList>
    </citation>
    <scope>NUCLEOTIDE SEQUENCE [LARGE SCALE GENOMIC DNA]</scope>
    <source>
        <strain evidence="2 3">S00070</strain>
    </source>
</reference>
<dbReference type="Proteomes" id="UP000524404">
    <property type="component" value="Unassembled WGS sequence"/>
</dbReference>
<organism evidence="2 3">
    <name type="scientific">Arcicella rosea</name>
    <dbReference type="NCBI Taxonomy" id="502909"/>
    <lineage>
        <taxon>Bacteria</taxon>
        <taxon>Pseudomonadati</taxon>
        <taxon>Bacteroidota</taxon>
        <taxon>Cytophagia</taxon>
        <taxon>Cytophagales</taxon>
        <taxon>Flectobacillaceae</taxon>
        <taxon>Arcicella</taxon>
    </lineage>
</organism>
<evidence type="ECO:0000313" key="2">
    <source>
        <dbReference type="EMBL" id="MBB6005440.1"/>
    </source>
</evidence>
<dbReference type="Pfam" id="PF08808">
    <property type="entry name" value="RES"/>
    <property type="match status" value="1"/>
</dbReference>
<accession>A0A841EYM2</accession>